<proteinExistence type="inferred from homology"/>
<keyword evidence="8" id="KW-0862">Zinc</keyword>
<feature type="binding site" evidence="7">
    <location>
        <position position="26"/>
    </location>
    <ligand>
        <name>Ca(2+)</name>
        <dbReference type="ChEBI" id="CHEBI:29108"/>
    </ligand>
</feature>
<protein>
    <recommendedName>
        <fullName evidence="12">Alkaline phytoceramidase</fullName>
    </recommendedName>
</protein>
<feature type="transmembrane region" description="Helical" evidence="9">
    <location>
        <begin position="131"/>
        <end position="148"/>
    </location>
</feature>
<feature type="transmembrane region" description="Helical" evidence="9">
    <location>
        <begin position="190"/>
        <end position="210"/>
    </location>
</feature>
<dbReference type="OMA" id="SIDWCEL"/>
<keyword evidence="6 9" id="KW-0472">Membrane</keyword>
<feature type="transmembrane region" description="Helical" evidence="9">
    <location>
        <begin position="40"/>
        <end position="57"/>
    </location>
</feature>
<keyword evidence="4" id="KW-0378">Hydrolase</keyword>
<dbReference type="GO" id="GO:0046513">
    <property type="term" value="P:ceramide biosynthetic process"/>
    <property type="evidence" value="ECO:0007669"/>
    <property type="project" value="TreeGrafter"/>
</dbReference>
<feature type="transmembrane region" description="Helical" evidence="9">
    <location>
        <begin position="102"/>
        <end position="119"/>
    </location>
</feature>
<feature type="binding site" evidence="8">
    <location>
        <position position="238"/>
    </location>
    <ligand>
        <name>Zn(2+)</name>
        <dbReference type="ChEBI" id="CHEBI:29105"/>
        <note>catalytic</note>
    </ligand>
</feature>
<dbReference type="GO" id="GO:0005789">
    <property type="term" value="C:endoplasmic reticulum membrane"/>
    <property type="evidence" value="ECO:0007669"/>
    <property type="project" value="TreeGrafter"/>
</dbReference>
<sequence length="289" mass="32322">MLNLATIVPSLQKQGVYGPVTATLDWCEINHYFSPYIAEMANAFSNLFSIGISLCGFRETRVLGRELPLRYGIGYLGIALVGIGSFFFHTTLLFEAQLADELPMIYVSSVNLFLLFDNQPGFGLSNARSQTLLVLVALFDVLFSWSYIVNRNPVYHQVVFALIVIATTARITYILKFTDAAERIPPNKKASIASFFATGASVFVLGFGVWNLDNIFCGQLTEWKLSLGWPLAFLLEGHSWWHVLTGLGAYYMFIGIQLVTLCTKDDPRNYGVQTKWGLPHVVLTRPKVQ</sequence>
<evidence type="ECO:0000256" key="9">
    <source>
        <dbReference type="SAM" id="Phobius"/>
    </source>
</evidence>
<feature type="transmembrane region" description="Helical" evidence="9">
    <location>
        <begin position="240"/>
        <end position="261"/>
    </location>
</feature>
<evidence type="ECO:0000256" key="2">
    <source>
        <dbReference type="ARBA" id="ARBA00009780"/>
    </source>
</evidence>
<evidence type="ECO:0000256" key="8">
    <source>
        <dbReference type="PIRSR" id="PIRSR608901-2"/>
    </source>
</evidence>
<feature type="binding site" evidence="7">
    <location>
        <position position="25"/>
    </location>
    <ligand>
        <name>Ca(2+)</name>
        <dbReference type="ChEBI" id="CHEBI:29108"/>
    </ligand>
</feature>
<feature type="transmembrane region" description="Helical" evidence="9">
    <location>
        <begin position="154"/>
        <end position="178"/>
    </location>
</feature>
<evidence type="ECO:0000256" key="4">
    <source>
        <dbReference type="ARBA" id="ARBA00022801"/>
    </source>
</evidence>
<evidence type="ECO:0000256" key="5">
    <source>
        <dbReference type="ARBA" id="ARBA00022989"/>
    </source>
</evidence>
<keyword evidence="11" id="KW-1185">Reference proteome</keyword>
<evidence type="ECO:0000256" key="1">
    <source>
        <dbReference type="ARBA" id="ARBA00004141"/>
    </source>
</evidence>
<dbReference type="GO" id="GO:0046514">
    <property type="term" value="P:ceramide catabolic process"/>
    <property type="evidence" value="ECO:0007669"/>
    <property type="project" value="TreeGrafter"/>
</dbReference>
<keyword evidence="7" id="KW-0106">Calcium</keyword>
<comment type="cofactor">
    <cofactor evidence="8">
        <name>Zn(2+)</name>
        <dbReference type="ChEBI" id="CHEBI:29105"/>
    </cofactor>
</comment>
<evidence type="ECO:0000313" key="11">
    <source>
        <dbReference type="Proteomes" id="UP000054270"/>
    </source>
</evidence>
<comment type="similarity">
    <text evidence="2">Belongs to the alkaline ceramidase family.</text>
</comment>
<evidence type="ECO:0000313" key="10">
    <source>
        <dbReference type="EMBL" id="KJA28532.1"/>
    </source>
</evidence>
<comment type="subcellular location">
    <subcellularLocation>
        <location evidence="1">Membrane</location>
        <topology evidence="1">Multi-pass membrane protein</topology>
    </subcellularLocation>
</comment>
<gene>
    <name evidence="10" type="ORF">HYPSUDRAFT_33957</name>
</gene>
<feature type="binding site" evidence="7">
    <location>
        <position position="28"/>
    </location>
    <ligand>
        <name>Ca(2+)</name>
        <dbReference type="ChEBI" id="CHEBI:29108"/>
    </ligand>
</feature>
<evidence type="ECO:0000256" key="3">
    <source>
        <dbReference type="ARBA" id="ARBA00022692"/>
    </source>
</evidence>
<dbReference type="EMBL" id="KN817521">
    <property type="protein sequence ID" value="KJA28532.1"/>
    <property type="molecule type" value="Genomic_DNA"/>
</dbReference>
<keyword evidence="7" id="KW-0479">Metal-binding</keyword>
<keyword evidence="3 9" id="KW-0812">Transmembrane</keyword>
<feature type="transmembrane region" description="Helical" evidence="9">
    <location>
        <begin position="69"/>
        <end position="90"/>
    </location>
</feature>
<dbReference type="GO" id="GO:0016811">
    <property type="term" value="F:hydrolase activity, acting on carbon-nitrogen (but not peptide) bonds, in linear amides"/>
    <property type="evidence" value="ECO:0007669"/>
    <property type="project" value="InterPro"/>
</dbReference>
<evidence type="ECO:0008006" key="12">
    <source>
        <dbReference type="Google" id="ProtNLM"/>
    </source>
</evidence>
<reference evidence="11" key="1">
    <citation type="submission" date="2014-04" db="EMBL/GenBank/DDBJ databases">
        <title>Evolutionary Origins and Diversification of the Mycorrhizal Mutualists.</title>
        <authorList>
            <consortium name="DOE Joint Genome Institute"/>
            <consortium name="Mycorrhizal Genomics Consortium"/>
            <person name="Kohler A."/>
            <person name="Kuo A."/>
            <person name="Nagy L.G."/>
            <person name="Floudas D."/>
            <person name="Copeland A."/>
            <person name="Barry K.W."/>
            <person name="Cichocki N."/>
            <person name="Veneault-Fourrey C."/>
            <person name="LaButti K."/>
            <person name="Lindquist E.A."/>
            <person name="Lipzen A."/>
            <person name="Lundell T."/>
            <person name="Morin E."/>
            <person name="Murat C."/>
            <person name="Riley R."/>
            <person name="Ohm R."/>
            <person name="Sun H."/>
            <person name="Tunlid A."/>
            <person name="Henrissat B."/>
            <person name="Grigoriev I.V."/>
            <person name="Hibbett D.S."/>
            <person name="Martin F."/>
        </authorList>
    </citation>
    <scope>NUCLEOTIDE SEQUENCE [LARGE SCALE GENOMIC DNA]</scope>
    <source>
        <strain evidence="11">FD-334 SS-4</strain>
    </source>
</reference>
<keyword evidence="5 9" id="KW-1133">Transmembrane helix</keyword>
<evidence type="ECO:0000256" key="7">
    <source>
        <dbReference type="PIRSR" id="PIRSR608901-1"/>
    </source>
</evidence>
<evidence type="ECO:0000256" key="6">
    <source>
        <dbReference type="ARBA" id="ARBA00023136"/>
    </source>
</evidence>
<feature type="binding site" evidence="7">
    <location>
        <position position="39"/>
    </location>
    <ligand>
        <name>Ca(2+)</name>
        <dbReference type="ChEBI" id="CHEBI:29108"/>
    </ligand>
</feature>
<dbReference type="STRING" id="945553.A0A0D2LL06"/>
<dbReference type="Proteomes" id="UP000054270">
    <property type="component" value="Unassembled WGS sequence"/>
</dbReference>
<dbReference type="Pfam" id="PF05875">
    <property type="entry name" value="Ceramidase"/>
    <property type="match status" value="1"/>
</dbReference>
<feature type="binding site" evidence="7">
    <location>
        <position position="30"/>
    </location>
    <ligand>
        <name>Ca(2+)</name>
        <dbReference type="ChEBI" id="CHEBI:29108"/>
    </ligand>
</feature>
<dbReference type="OrthoDB" id="187171at2759"/>
<dbReference type="AlphaFoldDB" id="A0A0D2LL06"/>
<accession>A0A0D2LL06</accession>
<name>A0A0D2LL06_HYPSF</name>
<dbReference type="InterPro" id="IPR008901">
    <property type="entry name" value="ACER"/>
</dbReference>
<feature type="binding site" evidence="8">
    <location>
        <position position="242"/>
    </location>
    <ligand>
        <name>Zn(2+)</name>
        <dbReference type="ChEBI" id="CHEBI:29105"/>
        <note>catalytic</note>
    </ligand>
</feature>
<dbReference type="GO" id="GO:0046872">
    <property type="term" value="F:metal ion binding"/>
    <property type="evidence" value="ECO:0007669"/>
    <property type="project" value="UniProtKB-KW"/>
</dbReference>
<organism evidence="10 11">
    <name type="scientific">Hypholoma sublateritium (strain FD-334 SS-4)</name>
    <dbReference type="NCBI Taxonomy" id="945553"/>
    <lineage>
        <taxon>Eukaryota</taxon>
        <taxon>Fungi</taxon>
        <taxon>Dikarya</taxon>
        <taxon>Basidiomycota</taxon>
        <taxon>Agaricomycotina</taxon>
        <taxon>Agaricomycetes</taxon>
        <taxon>Agaricomycetidae</taxon>
        <taxon>Agaricales</taxon>
        <taxon>Agaricineae</taxon>
        <taxon>Strophariaceae</taxon>
        <taxon>Hypholoma</taxon>
    </lineage>
</organism>
<feature type="binding site" evidence="8">
    <location>
        <position position="89"/>
    </location>
    <ligand>
        <name>Zn(2+)</name>
        <dbReference type="ChEBI" id="CHEBI:29105"/>
        <note>catalytic</note>
    </ligand>
</feature>
<dbReference type="PANTHER" id="PTHR46187:SF3">
    <property type="entry name" value="ALKALINE CERAMIDASE 3"/>
    <property type="match status" value="1"/>
</dbReference>
<dbReference type="PANTHER" id="PTHR46187">
    <property type="entry name" value="ALKALINE CERAMIDASE 3"/>
    <property type="match status" value="1"/>
</dbReference>